<dbReference type="EMBL" id="VOSL01000013">
    <property type="protein sequence ID" value="TXD42819.1"/>
    <property type="molecule type" value="Genomic_DNA"/>
</dbReference>
<dbReference type="Proteomes" id="UP000321046">
    <property type="component" value="Unassembled WGS sequence"/>
</dbReference>
<dbReference type="RefSeq" id="WP_146972504.1">
    <property type="nucleotide sequence ID" value="NZ_VOSL01000013.1"/>
</dbReference>
<name>A0A5C6XLG4_9DELT</name>
<gene>
    <name evidence="3" type="ORF">FRC96_02760</name>
</gene>
<dbReference type="Gene3D" id="3.30.360.10">
    <property type="entry name" value="Dihydrodipicolinate Reductase, domain 2"/>
    <property type="match status" value="1"/>
</dbReference>
<feature type="domain" description="Gfo/Idh/MocA-like oxidoreductase N-terminal" evidence="1">
    <location>
        <begin position="48"/>
        <end position="164"/>
    </location>
</feature>
<dbReference type="PANTHER" id="PTHR43249">
    <property type="entry name" value="UDP-N-ACETYL-2-AMINO-2-DEOXY-D-GLUCURONATE OXIDASE"/>
    <property type="match status" value="1"/>
</dbReference>
<evidence type="ECO:0000313" key="3">
    <source>
        <dbReference type="EMBL" id="TXD42819.1"/>
    </source>
</evidence>
<dbReference type="AlphaFoldDB" id="A0A5C6XLG4"/>
<evidence type="ECO:0000313" key="4">
    <source>
        <dbReference type="Proteomes" id="UP000321046"/>
    </source>
</evidence>
<sequence length="386" mass="41775">MAEVCDPAKILEADRVSVYLLPADAPTMFAMRLPLSDTAPLPPLAPRQIALVGCGHVAERHARALQWHGPRVDVVGVVDPDAQRRQTLAALLEAPAFASLDALLAATSPQLVSIATPTGLHCEQALQAARSGADIILEKPLSTSLPEARQMVAQVRELGRKLFVIKQLRHHPLFLALRDAVRLGRFGRIFSVGLEVYWNRGQAYYDAASWRGTRELDGGALMNQASHYVDLLAWIFDEPHELYAAGGTLGRRIEVEDTALLNLRWPGGALGSVHVSMLAYPRNLTTSLTVLGECGSVRLGGARCDRVEAWEFAEHAPQDDAIAGLASSVEDVLSGGHAHVFGAIFDHLDGVPDAPIVTGEEGLRSLTIIDTAYASMRAHQPLRVER</sequence>
<dbReference type="InterPro" id="IPR052515">
    <property type="entry name" value="Gfo/Idh/MocA_Oxidoreductase"/>
</dbReference>
<dbReference type="Pfam" id="PF22725">
    <property type="entry name" value="GFO_IDH_MocA_C3"/>
    <property type="match status" value="1"/>
</dbReference>
<feature type="domain" description="GFO/IDH/MocA-like oxidoreductase" evidence="2">
    <location>
        <begin position="174"/>
        <end position="298"/>
    </location>
</feature>
<proteinExistence type="predicted"/>
<organism evidence="3 4">
    <name type="scientific">Lujinxingia vulgaris</name>
    <dbReference type="NCBI Taxonomy" id="2600176"/>
    <lineage>
        <taxon>Bacteria</taxon>
        <taxon>Deltaproteobacteria</taxon>
        <taxon>Bradymonadales</taxon>
        <taxon>Lujinxingiaceae</taxon>
        <taxon>Lujinxingia</taxon>
    </lineage>
</organism>
<protein>
    <submittedName>
        <fullName evidence="3">Gfo/Idh/MocA family oxidoreductase</fullName>
    </submittedName>
</protein>
<dbReference type="InterPro" id="IPR036291">
    <property type="entry name" value="NAD(P)-bd_dom_sf"/>
</dbReference>
<dbReference type="Gene3D" id="3.40.50.720">
    <property type="entry name" value="NAD(P)-binding Rossmann-like Domain"/>
    <property type="match status" value="1"/>
</dbReference>
<reference evidence="3 4" key="1">
    <citation type="submission" date="2019-08" db="EMBL/GenBank/DDBJ databases">
        <title>Bradymonadales sp. TMQ2.</title>
        <authorList>
            <person name="Liang Q."/>
        </authorList>
    </citation>
    <scope>NUCLEOTIDE SEQUENCE [LARGE SCALE GENOMIC DNA]</scope>
    <source>
        <strain evidence="3 4">TMQ2</strain>
    </source>
</reference>
<comment type="caution">
    <text evidence="3">The sequence shown here is derived from an EMBL/GenBank/DDBJ whole genome shotgun (WGS) entry which is preliminary data.</text>
</comment>
<dbReference type="Pfam" id="PF01408">
    <property type="entry name" value="GFO_IDH_MocA"/>
    <property type="match status" value="1"/>
</dbReference>
<dbReference type="OrthoDB" id="9793050at2"/>
<dbReference type="InterPro" id="IPR055170">
    <property type="entry name" value="GFO_IDH_MocA-like_dom"/>
</dbReference>
<dbReference type="PANTHER" id="PTHR43249:SF1">
    <property type="entry name" value="D-GLUCOSIDE 3-DEHYDROGENASE"/>
    <property type="match status" value="1"/>
</dbReference>
<accession>A0A5C6XLG4</accession>
<evidence type="ECO:0000259" key="2">
    <source>
        <dbReference type="Pfam" id="PF22725"/>
    </source>
</evidence>
<evidence type="ECO:0000259" key="1">
    <source>
        <dbReference type="Pfam" id="PF01408"/>
    </source>
</evidence>
<dbReference type="SUPFAM" id="SSF51735">
    <property type="entry name" value="NAD(P)-binding Rossmann-fold domains"/>
    <property type="match status" value="1"/>
</dbReference>
<dbReference type="GO" id="GO:0000166">
    <property type="term" value="F:nucleotide binding"/>
    <property type="evidence" value="ECO:0007669"/>
    <property type="project" value="InterPro"/>
</dbReference>
<dbReference type="InterPro" id="IPR000683">
    <property type="entry name" value="Gfo/Idh/MocA-like_OxRdtase_N"/>
</dbReference>
<dbReference type="SUPFAM" id="SSF55347">
    <property type="entry name" value="Glyceraldehyde-3-phosphate dehydrogenase-like, C-terminal domain"/>
    <property type="match status" value="1"/>
</dbReference>